<dbReference type="InterPro" id="IPR036322">
    <property type="entry name" value="WD40_repeat_dom_sf"/>
</dbReference>
<feature type="compositionally biased region" description="Acidic residues" evidence="3">
    <location>
        <begin position="1232"/>
        <end position="1255"/>
    </location>
</feature>
<dbReference type="InterPro" id="IPR015943">
    <property type="entry name" value="WD40/YVTN_repeat-like_dom_sf"/>
</dbReference>
<dbReference type="Pfam" id="PF00400">
    <property type="entry name" value="WD40"/>
    <property type="match status" value="2"/>
</dbReference>
<name>A0AAW1QDT9_9CHLO</name>
<feature type="compositionally biased region" description="Pro residues" evidence="3">
    <location>
        <begin position="433"/>
        <end position="443"/>
    </location>
</feature>
<sequence>MHSLGGHSTTLPKPHFKAPEGRYELVGERLSGLCNFNASRVPRLTLAELARGDEAGCYLLFSIQDALHVCRYTESAKQPLRSISFGGVAGVGAAVLPTCHDFNAAGDSFDLLVGLSTGDIVVGSLRTQLQSLAGARLATPALQFNADGAVDATRAVAAQWVPRMAGAAFVVGHASGYVYLYHKAPAAGEGRFSAKNGATGRAPVLAIHAASRGITALAVSPDGMRVATAGRDGVLRVHDLASGALITGFKSYYGSLTCCAWSGDGRYVAAGGEDDLVAVFGLSERCVVAWGEGLSSFISAVAFDRSADEWEAGCAAPSTASTEERQAPTSPRLGGRSDTVYRLGAVGQDCRLGLWDIAVPGDDFLAGLPPLSPRAKPAAQPPAAQQPRPPEGGPRREGSPMRTSRPGSPRPEEAADGAAQWGAPGRHLRAPSELPPEIAPPAPRADMVLTPPTVLHRAHTEPLSDLLFTCEALFTICYTGQIRKGRAWNEGAGPPPGAKQAAARPVAPAATGGPWYEEDAAAALLPAAAARQLSEDEVEAARVRADAALNAEREAFEREQGRHSGQDARWLSQVRRSGTAADRVAAATLLLQERTAANLDALDELLGWVSKRSGARAMAGQAIDALREIFIVALLPDRKLRFFEEQPLARVPSGRDGNRTLLLFLVEDAIKKRYAAFVGGLEEASRGNLDFLKDKALRALADLLRAKPEAEARLLAALVNKLGDPSRKLASKAGYLLAGVLEAHPGMKLVAAREVERFMFRPGLAERARYYAVVFLNQMPLSHSPAHGGTALAQKLLDVYLSLFQLILDGRLGHAAEAAAARFAKAAAAAKGRHRDRQLGGGGRGSKGGRGGGRNGGRGGRRRGAPVKPALPAEQAAEVDARMLGALLAGVRRALPYLGAGDAGDAAVGRHADALFRMLHVAPFGVRVQALALLQQLLADRGAMSDRFYRALYATLLAPELPGSTKAAMFLSLMFRAVKDDVAGRRVAAFLKRLLQVALAAPPNLSCGCLLLTSEILKERQELWSMVQQPEEGPDDLERFVDAPDPQASPAAGPGGDGEGGGGGGDEGVGEDGEAAAKARRKLEDGAYDMHKREPLYAHAERSCLWELTVLAAAAHPSVAAMARALLAGAPVVYSGDPLRDLSLTAFLDKFVQRKPKAHGKGASAMQPLRAPAPGSALAAVGSAAFEAMAEADVAPEAVFLHRFAALRAGAGRGKKGKKKAKGAEEGALSDSEGEAASDSDAEMDAFLDAEEDSGGEGPDPDAGFDYAQLAEAMGSDSDDAGAHGGDPGSAADSDGDDDLRAAAAGTSSESGGERGERPAGGAGESSEEDIDVFDAASASGSSAASFDDEAGVGGSSDGL</sequence>
<evidence type="ECO:0000256" key="1">
    <source>
        <dbReference type="ARBA" id="ARBA00007797"/>
    </source>
</evidence>
<feature type="domain" description="CCAAT-binding factor" evidence="4">
    <location>
        <begin position="928"/>
        <end position="1123"/>
    </location>
</feature>
<evidence type="ECO:0000313" key="6">
    <source>
        <dbReference type="Proteomes" id="UP001445335"/>
    </source>
</evidence>
<dbReference type="InterPro" id="IPR005612">
    <property type="entry name" value="CCAAT-binding_factor"/>
</dbReference>
<evidence type="ECO:0000256" key="3">
    <source>
        <dbReference type="SAM" id="MobiDB-lite"/>
    </source>
</evidence>
<dbReference type="EMBL" id="JALJOU010000116">
    <property type="protein sequence ID" value="KAK9819570.1"/>
    <property type="molecule type" value="Genomic_DNA"/>
</dbReference>
<proteinExistence type="inferred from homology"/>
<dbReference type="GO" id="GO:0005634">
    <property type="term" value="C:nucleus"/>
    <property type="evidence" value="ECO:0007669"/>
    <property type="project" value="UniProtKB-ARBA"/>
</dbReference>
<dbReference type="Gene3D" id="2.130.10.10">
    <property type="entry name" value="YVTN repeat-like/Quinoprotein amine dehydrogenase"/>
    <property type="match status" value="1"/>
</dbReference>
<protein>
    <recommendedName>
        <fullName evidence="4">CCAAT-binding factor domain-containing protein</fullName>
    </recommendedName>
</protein>
<feature type="region of interest" description="Disordered" evidence="3">
    <location>
        <begin position="314"/>
        <end position="337"/>
    </location>
</feature>
<feature type="region of interest" description="Disordered" evidence="3">
    <location>
        <begin position="1026"/>
        <end position="1078"/>
    </location>
</feature>
<accession>A0AAW1QDT9</accession>
<evidence type="ECO:0000313" key="5">
    <source>
        <dbReference type="EMBL" id="KAK9819570.1"/>
    </source>
</evidence>
<evidence type="ECO:0000256" key="2">
    <source>
        <dbReference type="PROSITE-ProRule" id="PRU00221"/>
    </source>
</evidence>
<feature type="repeat" description="WD" evidence="2">
    <location>
        <begin position="207"/>
        <end position="248"/>
    </location>
</feature>
<feature type="region of interest" description="Disordered" evidence="3">
    <location>
        <begin position="368"/>
        <end position="446"/>
    </location>
</feature>
<evidence type="ECO:0000259" key="4">
    <source>
        <dbReference type="Pfam" id="PF03914"/>
    </source>
</evidence>
<feature type="compositionally biased region" description="Low complexity" evidence="3">
    <location>
        <begin position="1336"/>
        <end position="1346"/>
    </location>
</feature>
<dbReference type="InterPro" id="IPR040155">
    <property type="entry name" value="CEBPZ/Mak21-like"/>
</dbReference>
<dbReference type="Proteomes" id="UP001445335">
    <property type="component" value="Unassembled WGS sequence"/>
</dbReference>
<feature type="compositionally biased region" description="Gly residues" evidence="3">
    <location>
        <begin position="839"/>
        <end position="858"/>
    </location>
</feature>
<feature type="compositionally biased region" description="Gly residues" evidence="3">
    <location>
        <begin position="1053"/>
        <end position="1067"/>
    </location>
</feature>
<keyword evidence="2" id="KW-0853">WD repeat</keyword>
<dbReference type="PANTHER" id="PTHR12048:SF0">
    <property type="entry name" value="CCAAT_ENHANCER-BINDING PROTEIN ZETA"/>
    <property type="match status" value="1"/>
</dbReference>
<gene>
    <name evidence="5" type="ORF">WJX81_001337</name>
</gene>
<dbReference type="Pfam" id="PF03914">
    <property type="entry name" value="CBF"/>
    <property type="match status" value="1"/>
</dbReference>
<feature type="region of interest" description="Disordered" evidence="3">
    <location>
        <begin position="1214"/>
        <end position="1360"/>
    </location>
</feature>
<feature type="compositionally biased region" description="Low complexity" evidence="3">
    <location>
        <begin position="1043"/>
        <end position="1052"/>
    </location>
</feature>
<comment type="caution">
    <text evidence="5">The sequence shown here is derived from an EMBL/GenBank/DDBJ whole genome shotgun (WGS) entry which is preliminary data.</text>
</comment>
<feature type="compositionally biased region" description="Low complexity" evidence="3">
    <location>
        <begin position="1302"/>
        <end position="1311"/>
    </location>
</feature>
<organism evidence="5 6">
    <name type="scientific">Elliptochloris bilobata</name>
    <dbReference type="NCBI Taxonomy" id="381761"/>
    <lineage>
        <taxon>Eukaryota</taxon>
        <taxon>Viridiplantae</taxon>
        <taxon>Chlorophyta</taxon>
        <taxon>core chlorophytes</taxon>
        <taxon>Trebouxiophyceae</taxon>
        <taxon>Trebouxiophyceae incertae sedis</taxon>
        <taxon>Elliptochloris clade</taxon>
        <taxon>Elliptochloris</taxon>
    </lineage>
</organism>
<dbReference type="PROSITE" id="PS50082">
    <property type="entry name" value="WD_REPEATS_2"/>
    <property type="match status" value="1"/>
</dbReference>
<keyword evidence="6" id="KW-1185">Reference proteome</keyword>
<reference evidence="5 6" key="1">
    <citation type="journal article" date="2024" name="Nat. Commun.">
        <title>Phylogenomics reveals the evolutionary origins of lichenization in chlorophyte algae.</title>
        <authorList>
            <person name="Puginier C."/>
            <person name="Libourel C."/>
            <person name="Otte J."/>
            <person name="Skaloud P."/>
            <person name="Haon M."/>
            <person name="Grisel S."/>
            <person name="Petersen M."/>
            <person name="Berrin J.G."/>
            <person name="Delaux P.M."/>
            <person name="Dal Grande F."/>
            <person name="Keller J."/>
        </authorList>
    </citation>
    <scope>NUCLEOTIDE SEQUENCE [LARGE SCALE GENOMIC DNA]</scope>
    <source>
        <strain evidence="5 6">SAG 245.80</strain>
    </source>
</reference>
<feature type="compositionally biased region" description="Low complexity" evidence="3">
    <location>
        <begin position="373"/>
        <end position="386"/>
    </location>
</feature>
<dbReference type="SUPFAM" id="SSF50978">
    <property type="entry name" value="WD40 repeat-like"/>
    <property type="match status" value="1"/>
</dbReference>
<dbReference type="PANTHER" id="PTHR12048">
    <property type="entry name" value="CCAAT-BINDING FACTOR-RELATED"/>
    <property type="match status" value="1"/>
</dbReference>
<feature type="region of interest" description="Disordered" evidence="3">
    <location>
        <begin position="832"/>
        <end position="871"/>
    </location>
</feature>
<comment type="similarity">
    <text evidence="1">Belongs to the CBF/MAK21 family.</text>
</comment>
<dbReference type="InterPro" id="IPR001680">
    <property type="entry name" value="WD40_rpt"/>
</dbReference>
<dbReference type="SMART" id="SM00320">
    <property type="entry name" value="WD40"/>
    <property type="match status" value="2"/>
</dbReference>